<gene>
    <name evidence="2" type="ORF">B0F90DRAFT_1670838</name>
</gene>
<feature type="transmembrane region" description="Helical" evidence="1">
    <location>
        <begin position="88"/>
        <end position="112"/>
    </location>
</feature>
<dbReference type="EMBL" id="WTXG01000097">
    <property type="protein sequence ID" value="KAI0293341.1"/>
    <property type="molecule type" value="Genomic_DNA"/>
</dbReference>
<keyword evidence="1" id="KW-0472">Membrane</keyword>
<comment type="caution">
    <text evidence="2">The sequence shown here is derived from an EMBL/GenBank/DDBJ whole genome shotgun (WGS) entry which is preliminary data.</text>
</comment>
<keyword evidence="1" id="KW-1133">Transmembrane helix</keyword>
<feature type="transmembrane region" description="Helical" evidence="1">
    <location>
        <begin position="47"/>
        <end position="68"/>
    </location>
</feature>
<feature type="transmembrane region" description="Helical" evidence="1">
    <location>
        <begin position="119"/>
        <end position="140"/>
    </location>
</feature>
<feature type="transmembrane region" description="Helical" evidence="1">
    <location>
        <begin position="160"/>
        <end position="185"/>
    </location>
</feature>
<feature type="transmembrane region" description="Helical" evidence="1">
    <location>
        <begin position="17"/>
        <end position="35"/>
    </location>
</feature>
<proteinExistence type="predicted"/>
<reference evidence="2" key="1">
    <citation type="journal article" date="2022" name="New Phytol.">
        <title>Evolutionary transition to the ectomycorrhizal habit in the genomes of a hyperdiverse lineage of mushroom-forming fungi.</title>
        <authorList>
            <person name="Looney B."/>
            <person name="Miyauchi S."/>
            <person name="Morin E."/>
            <person name="Drula E."/>
            <person name="Courty P.E."/>
            <person name="Kohler A."/>
            <person name="Kuo A."/>
            <person name="LaButti K."/>
            <person name="Pangilinan J."/>
            <person name="Lipzen A."/>
            <person name="Riley R."/>
            <person name="Andreopoulos W."/>
            <person name="He G."/>
            <person name="Johnson J."/>
            <person name="Nolan M."/>
            <person name="Tritt A."/>
            <person name="Barry K.W."/>
            <person name="Grigoriev I.V."/>
            <person name="Nagy L.G."/>
            <person name="Hibbett D."/>
            <person name="Henrissat B."/>
            <person name="Matheny P.B."/>
            <person name="Labbe J."/>
            <person name="Martin F.M."/>
        </authorList>
    </citation>
    <scope>NUCLEOTIDE SEQUENCE</scope>
    <source>
        <strain evidence="2">BPL690</strain>
    </source>
</reference>
<feature type="transmembrane region" description="Helical" evidence="1">
    <location>
        <begin position="237"/>
        <end position="260"/>
    </location>
</feature>
<organism evidence="2 3">
    <name type="scientific">Multifurca ochricompacta</name>
    <dbReference type="NCBI Taxonomy" id="376703"/>
    <lineage>
        <taxon>Eukaryota</taxon>
        <taxon>Fungi</taxon>
        <taxon>Dikarya</taxon>
        <taxon>Basidiomycota</taxon>
        <taxon>Agaricomycotina</taxon>
        <taxon>Agaricomycetes</taxon>
        <taxon>Russulales</taxon>
        <taxon>Russulaceae</taxon>
        <taxon>Multifurca</taxon>
    </lineage>
</organism>
<evidence type="ECO:0000256" key="1">
    <source>
        <dbReference type="SAM" id="Phobius"/>
    </source>
</evidence>
<accession>A0AAD4LXD9</accession>
<name>A0AAD4LXD9_9AGAM</name>
<protein>
    <submittedName>
        <fullName evidence="2">Uncharacterized protein</fullName>
    </submittedName>
</protein>
<keyword evidence="1" id="KW-0812">Transmembrane</keyword>
<keyword evidence="3" id="KW-1185">Reference proteome</keyword>
<sequence>MAINNDMAALAGFACETFFYGCYTTLFALSIFLMAKYSRGRTSFNRPIFMISIFLYLACSAHFALEFSHFYDVLATTGVNGFANETSVLVGADILISVTDFLGQVILIYRCWLLWSKNYWVIVLPSLTSIGGLACVAELVDLLLHINPSSPMAPSTLVPLGLAGFILPLCTNVLVTGLIATRIWYLSPRRTRDLRGLHFPSGIGRAAIDIVVESGALYLVVQLIFVVLFAMQHPAQGIVGVIAVQIYGIAPALIIIRVALGLSHTPTSRPGCGAAASSPTQVYFGYATSSFTDAGQHRQQLPVGIPMVQIKPESRSDDRASSFGFNENV</sequence>
<dbReference type="Proteomes" id="UP001203297">
    <property type="component" value="Unassembled WGS sequence"/>
</dbReference>
<feature type="transmembrane region" description="Helical" evidence="1">
    <location>
        <begin position="206"/>
        <end position="231"/>
    </location>
</feature>
<evidence type="ECO:0000313" key="3">
    <source>
        <dbReference type="Proteomes" id="UP001203297"/>
    </source>
</evidence>
<dbReference type="AlphaFoldDB" id="A0AAD4LXD9"/>
<evidence type="ECO:0000313" key="2">
    <source>
        <dbReference type="EMBL" id="KAI0293341.1"/>
    </source>
</evidence>